<proteinExistence type="predicted"/>
<feature type="transmembrane region" description="Helical" evidence="1">
    <location>
        <begin position="133"/>
        <end position="150"/>
    </location>
</feature>
<feature type="transmembrane region" description="Helical" evidence="1">
    <location>
        <begin position="7"/>
        <end position="27"/>
    </location>
</feature>
<keyword evidence="1" id="KW-0812">Transmembrane</keyword>
<organism evidence="2 3">
    <name type="scientific">Candidatus Berkelbacteria bacterium CG_4_10_14_0_2_um_filter_35_9_33_12</name>
    <dbReference type="NCBI Taxonomy" id="1974499"/>
    <lineage>
        <taxon>Bacteria</taxon>
        <taxon>Candidatus Berkelbacteria</taxon>
    </lineage>
</organism>
<dbReference type="Proteomes" id="UP000230137">
    <property type="component" value="Unassembled WGS sequence"/>
</dbReference>
<reference evidence="3" key="1">
    <citation type="submission" date="2017-09" db="EMBL/GenBank/DDBJ databases">
        <title>Depth-based differentiation of microbial function through sediment-hosted aquifers and enrichment of novel symbionts in the deep terrestrial subsurface.</title>
        <authorList>
            <person name="Probst A.J."/>
            <person name="Ladd B."/>
            <person name="Jarett J.K."/>
            <person name="Geller-Mcgrath D.E."/>
            <person name="Sieber C.M.K."/>
            <person name="Emerson J.B."/>
            <person name="Anantharaman K."/>
            <person name="Thomas B.C."/>
            <person name="Malmstrom R."/>
            <person name="Stieglmeier M."/>
            <person name="Klingl A."/>
            <person name="Woyke T."/>
            <person name="Ryan C.M."/>
            <person name="Banfield J.F."/>
        </authorList>
    </citation>
    <scope>NUCLEOTIDE SEQUENCE [LARGE SCALE GENOMIC DNA]</scope>
</reference>
<keyword evidence="1" id="KW-0472">Membrane</keyword>
<protein>
    <recommendedName>
        <fullName evidence="4">DUF2029 domain-containing protein</fullName>
    </recommendedName>
</protein>
<feature type="transmembrane region" description="Helical" evidence="1">
    <location>
        <begin position="103"/>
        <end position="121"/>
    </location>
</feature>
<gene>
    <name evidence="2" type="ORF">COX60_00600</name>
</gene>
<evidence type="ECO:0000313" key="3">
    <source>
        <dbReference type="Proteomes" id="UP000230137"/>
    </source>
</evidence>
<comment type="caution">
    <text evidence="2">The sequence shown here is derived from an EMBL/GenBank/DDBJ whole genome shotgun (WGS) entry which is preliminary data.</text>
</comment>
<feature type="transmembrane region" description="Helical" evidence="1">
    <location>
        <begin position="208"/>
        <end position="230"/>
    </location>
</feature>
<dbReference type="AlphaFoldDB" id="A0A2M7W4Q7"/>
<dbReference type="EMBL" id="PFQF01000014">
    <property type="protein sequence ID" value="PJA20799.1"/>
    <property type="molecule type" value="Genomic_DNA"/>
</dbReference>
<keyword evidence="1" id="KW-1133">Transmembrane helix</keyword>
<feature type="transmembrane region" description="Helical" evidence="1">
    <location>
        <begin position="384"/>
        <end position="400"/>
    </location>
</feature>
<sequence length="410" mass="48184">MKFNKKSLFFITILSIIIFITYLKYIIYPACWQTGYTHCAAIGEDFFQLYQAGHNFVNGYFVYGEWAKEHLFAPYFVIMRYFPITPFVWGVPTLVFSSAMSAYHGYLVISILLHLASVYLIIKIAQKLKVQKYQIVTAIFIWLTFFSLTSEWRMGQFNHLAGMFLLGAIGAEIFGNKILSALAWILSLSWKPQALFVAFYFWMTKNKIAIVLFILFFILFTVGYLGYFQAQNIPAFQEFFKNILVLEDHHAWQVGYIDNFSVNAFWGQIFYPTNPKLYYIISKSWSIFIILMLFWASFKFSKSPKNLDSKIYLLLFTAVSMSLFHKEIWESHLTFWLPTLVTLLLITKKKKEWLFVLVCSLMLACPTLFYYWRIDKIEMFKTTMIGLKVLPQLAIYAYLIRKINLISKSK</sequence>
<evidence type="ECO:0000256" key="1">
    <source>
        <dbReference type="SAM" id="Phobius"/>
    </source>
</evidence>
<evidence type="ECO:0000313" key="2">
    <source>
        <dbReference type="EMBL" id="PJA20799.1"/>
    </source>
</evidence>
<name>A0A2M7W4Q7_9BACT</name>
<accession>A0A2M7W4Q7</accession>
<evidence type="ECO:0008006" key="4">
    <source>
        <dbReference type="Google" id="ProtNLM"/>
    </source>
</evidence>
<feature type="transmembrane region" description="Helical" evidence="1">
    <location>
        <begin position="277"/>
        <end position="298"/>
    </location>
</feature>
<feature type="transmembrane region" description="Helical" evidence="1">
    <location>
        <begin position="331"/>
        <end position="347"/>
    </location>
</feature>
<feature type="transmembrane region" description="Helical" evidence="1">
    <location>
        <begin position="354"/>
        <end position="372"/>
    </location>
</feature>